<dbReference type="Gene3D" id="2.10.110.10">
    <property type="entry name" value="Cysteine Rich Protein"/>
    <property type="match status" value="1"/>
</dbReference>
<accession>A0A3B4YFK5</accession>
<evidence type="ECO:0008006" key="5">
    <source>
        <dbReference type="Google" id="ProtNLM"/>
    </source>
</evidence>
<keyword evidence="4" id="KW-1185">Reference proteome</keyword>
<feature type="region of interest" description="Disordered" evidence="2">
    <location>
        <begin position="65"/>
        <end position="88"/>
    </location>
</feature>
<keyword evidence="1" id="KW-0440">LIM domain</keyword>
<protein>
    <recommendedName>
        <fullName evidence="5">LIM zinc-binding domain-containing protein</fullName>
    </recommendedName>
</protein>
<dbReference type="GeneTree" id="ENSGT00940000177211"/>
<evidence type="ECO:0000313" key="3">
    <source>
        <dbReference type="Ensembl" id="ENSSLDP00000026926.1"/>
    </source>
</evidence>
<evidence type="ECO:0000256" key="1">
    <source>
        <dbReference type="ARBA" id="ARBA00023038"/>
    </source>
</evidence>
<keyword evidence="1" id="KW-0479">Metal-binding</keyword>
<proteinExistence type="predicted"/>
<keyword evidence="1" id="KW-0862">Zinc</keyword>
<dbReference type="PANTHER" id="PTHR24206">
    <property type="entry name" value="OS06G0237300 PROTEIN"/>
    <property type="match status" value="1"/>
</dbReference>
<dbReference type="Ensembl" id="ENSSLDT00000027760.1">
    <property type="protein sequence ID" value="ENSSLDP00000026926.1"/>
    <property type="gene ID" value="ENSSLDG00000020925.1"/>
</dbReference>
<evidence type="ECO:0000313" key="4">
    <source>
        <dbReference type="Proteomes" id="UP000261360"/>
    </source>
</evidence>
<reference evidence="3" key="1">
    <citation type="submission" date="2025-08" db="UniProtKB">
        <authorList>
            <consortium name="Ensembl"/>
        </authorList>
    </citation>
    <scope>IDENTIFICATION</scope>
</reference>
<organism evidence="3 4">
    <name type="scientific">Seriola lalandi dorsalis</name>
    <dbReference type="NCBI Taxonomy" id="1841481"/>
    <lineage>
        <taxon>Eukaryota</taxon>
        <taxon>Metazoa</taxon>
        <taxon>Chordata</taxon>
        <taxon>Craniata</taxon>
        <taxon>Vertebrata</taxon>
        <taxon>Euteleostomi</taxon>
        <taxon>Actinopterygii</taxon>
        <taxon>Neopterygii</taxon>
        <taxon>Teleostei</taxon>
        <taxon>Neoteleostei</taxon>
        <taxon>Acanthomorphata</taxon>
        <taxon>Carangaria</taxon>
        <taxon>Carangiformes</taxon>
        <taxon>Carangidae</taxon>
        <taxon>Seriola</taxon>
    </lineage>
</organism>
<name>A0A3B4YFK5_SERLL</name>
<sequence length="88" mass="9832">RPKHQRHKRVYVMERVSAEGLFFHRSCFQCDYCSSTLRLAAYAYDQHSVYVCCNVLCHVSPPAGRGGVQPLGDGASFRSVAPDRGGDR</sequence>
<evidence type="ECO:0000256" key="2">
    <source>
        <dbReference type="SAM" id="MobiDB-lite"/>
    </source>
</evidence>
<reference evidence="3" key="2">
    <citation type="submission" date="2025-09" db="UniProtKB">
        <authorList>
            <consortium name="Ensembl"/>
        </authorList>
    </citation>
    <scope>IDENTIFICATION</scope>
</reference>
<dbReference type="AlphaFoldDB" id="A0A3B4YFK5"/>
<dbReference type="Proteomes" id="UP000261360">
    <property type="component" value="Unplaced"/>
</dbReference>